<evidence type="ECO:0000256" key="3">
    <source>
        <dbReference type="ARBA" id="ARBA00023014"/>
    </source>
</evidence>
<dbReference type="GO" id="GO:0004601">
    <property type="term" value="F:peroxidase activity"/>
    <property type="evidence" value="ECO:0007669"/>
    <property type="project" value="TreeGrafter"/>
</dbReference>
<dbReference type="InterPro" id="IPR011254">
    <property type="entry name" value="Prismane-like_sf"/>
</dbReference>
<gene>
    <name evidence="4" type="ORF">ALO_01414</name>
</gene>
<dbReference type="RefSeq" id="WP_004092045.1">
    <property type="nucleotide sequence ID" value="NZ_AFGF01000015.1"/>
</dbReference>
<dbReference type="Pfam" id="PF03063">
    <property type="entry name" value="Prismane"/>
    <property type="match status" value="1"/>
</dbReference>
<dbReference type="InterPro" id="IPR016099">
    <property type="entry name" value="Prismane-like_a/b-sand"/>
</dbReference>
<reference evidence="4 5" key="1">
    <citation type="journal article" date="2011" name="EMBO J.">
        <title>Structural diversity of bacterial flagellar motors.</title>
        <authorList>
            <person name="Chen S."/>
            <person name="Beeby M."/>
            <person name="Murphy G.E."/>
            <person name="Leadbetter J.R."/>
            <person name="Hendrixson D.R."/>
            <person name="Briegel A."/>
            <person name="Li Z."/>
            <person name="Shi J."/>
            <person name="Tocheva E.I."/>
            <person name="Muller A."/>
            <person name="Dobro M.J."/>
            <person name="Jensen G.J."/>
        </authorList>
    </citation>
    <scope>NUCLEOTIDE SEQUENCE [LARGE SCALE GENOMIC DNA]</scope>
    <source>
        <strain evidence="4 5">DSM 6540</strain>
    </source>
</reference>
<keyword evidence="3" id="KW-0411">Iron-sulfur</keyword>
<evidence type="ECO:0000313" key="5">
    <source>
        <dbReference type="Proteomes" id="UP000003240"/>
    </source>
</evidence>
<dbReference type="Gene3D" id="3.40.50.2030">
    <property type="match status" value="2"/>
</dbReference>
<evidence type="ECO:0000313" key="4">
    <source>
        <dbReference type="EMBL" id="EGO65675.1"/>
    </source>
</evidence>
<protein>
    <submittedName>
        <fullName evidence="4">Carbon-monoxide dehydrogenase, catalytic subunit</fullName>
    </submittedName>
</protein>
<accession>F7NE20</accession>
<dbReference type="STRING" id="1009370.ALO_01414"/>
<evidence type="ECO:0000256" key="2">
    <source>
        <dbReference type="ARBA" id="ARBA00023004"/>
    </source>
</evidence>
<comment type="caution">
    <text evidence="4">The sequence shown here is derived from an EMBL/GenBank/DDBJ whole genome shotgun (WGS) entry which is preliminary data.</text>
</comment>
<dbReference type="eggNOG" id="COG1151">
    <property type="taxonomic scope" value="Bacteria"/>
</dbReference>
<dbReference type="InterPro" id="IPR004137">
    <property type="entry name" value="HCP/CODH"/>
</dbReference>
<dbReference type="SMR" id="F7NE20"/>
<sequence length="482" mass="50270">MKDVHKKSLDAAVNQVLLTAHRSRMPLVWDRAEAMQPQCGFGRLSICCTDCQEGPCRTNPFGAETQQTVCGRDQYDLAAGSFLRKAADGALALTKLAAQAGQSFSEQAVRDLAISNDEMLAFESAGLRLAAIGRHTNAALGAICQSRRTAGDTGLPDVVGVNIGVLHSDSVNIVLHGHVDGTFAAGLRAAALDGGVPVSFSGMCGNELNGGLRLPLLTNYDSQEAPLLTGLVDLLVIGEQCVMPAVIKLAGSRGIPVVRAADASLTADYAGAVRTARQSFQRRSGLETAAPAVRSAACIGFTIDNSTDLFRSVTEQFRLGNLRGVVYLGGCGTVANTQDARPVSLAAALVDAGYLVITAGCAGTALAKAGMCRPGWDNGSYALRRVLPPDTPPVLHIGSCHDAGELLRIAAVLRQENLPVYGVFPEINHNKVLATAAGFAAAGLPAWLGFDVIPDNLGRDNGLLPLPDTVTLLQALDRGTGQ</sequence>
<dbReference type="GO" id="GO:0042542">
    <property type="term" value="P:response to hydrogen peroxide"/>
    <property type="evidence" value="ECO:0007669"/>
    <property type="project" value="TreeGrafter"/>
</dbReference>
<proteinExistence type="predicted"/>
<dbReference type="AlphaFoldDB" id="F7NE20"/>
<keyword evidence="5" id="KW-1185">Reference proteome</keyword>
<dbReference type="PANTHER" id="PTHR30109:SF4">
    <property type="entry name" value="CARBON MONOXIDE DEHYDROGENASE"/>
    <property type="match status" value="1"/>
</dbReference>
<dbReference type="Proteomes" id="UP000003240">
    <property type="component" value="Unassembled WGS sequence"/>
</dbReference>
<dbReference type="GO" id="GO:0050418">
    <property type="term" value="F:hydroxylamine reductase activity"/>
    <property type="evidence" value="ECO:0007669"/>
    <property type="project" value="TreeGrafter"/>
</dbReference>
<name>F7NE20_9FIRM</name>
<evidence type="ECO:0000256" key="1">
    <source>
        <dbReference type="ARBA" id="ARBA00022723"/>
    </source>
</evidence>
<keyword evidence="1" id="KW-0479">Metal-binding</keyword>
<dbReference type="PANTHER" id="PTHR30109">
    <property type="entry name" value="HYDROXYLAMINE REDUCTASE"/>
    <property type="match status" value="1"/>
</dbReference>
<organism evidence="4 5">
    <name type="scientific">Acetonema longum DSM 6540</name>
    <dbReference type="NCBI Taxonomy" id="1009370"/>
    <lineage>
        <taxon>Bacteria</taxon>
        <taxon>Bacillati</taxon>
        <taxon>Bacillota</taxon>
        <taxon>Negativicutes</taxon>
        <taxon>Acetonemataceae</taxon>
        <taxon>Acetonema</taxon>
    </lineage>
</organism>
<dbReference type="OrthoDB" id="1673873at2"/>
<keyword evidence="2" id="KW-0408">Iron</keyword>
<dbReference type="EMBL" id="AFGF01000015">
    <property type="protein sequence ID" value="EGO65675.1"/>
    <property type="molecule type" value="Genomic_DNA"/>
</dbReference>
<dbReference type="GO" id="GO:0051536">
    <property type="term" value="F:iron-sulfur cluster binding"/>
    <property type="evidence" value="ECO:0007669"/>
    <property type="project" value="UniProtKB-KW"/>
</dbReference>
<dbReference type="GO" id="GO:0046872">
    <property type="term" value="F:metal ion binding"/>
    <property type="evidence" value="ECO:0007669"/>
    <property type="project" value="UniProtKB-KW"/>
</dbReference>
<dbReference type="SUPFAM" id="SSF56821">
    <property type="entry name" value="Prismane protein-like"/>
    <property type="match status" value="1"/>
</dbReference>